<reference evidence="11" key="1">
    <citation type="submission" date="2016-11" db="EMBL/GenBank/DDBJ databases">
        <authorList>
            <person name="Varghese N."/>
            <person name="Submissions S."/>
        </authorList>
    </citation>
    <scope>NUCLEOTIDE SEQUENCE [LARGE SCALE GENOMIC DNA]</scope>
    <source>
        <strain evidence="11">DSM 26134</strain>
    </source>
</reference>
<keyword evidence="8" id="KW-1133">Transmembrane helix</keyword>
<evidence type="ECO:0000256" key="8">
    <source>
        <dbReference type="SAM" id="Phobius"/>
    </source>
</evidence>
<dbReference type="InterPro" id="IPR003594">
    <property type="entry name" value="HATPase_dom"/>
</dbReference>
<dbReference type="PANTHER" id="PTHR43711">
    <property type="entry name" value="TWO-COMPONENT HISTIDINE KINASE"/>
    <property type="match status" value="1"/>
</dbReference>
<dbReference type="Proteomes" id="UP000184474">
    <property type="component" value="Unassembled WGS sequence"/>
</dbReference>
<dbReference type="Gene3D" id="1.10.287.130">
    <property type="match status" value="1"/>
</dbReference>
<feature type="transmembrane region" description="Helical" evidence="8">
    <location>
        <begin position="386"/>
        <end position="404"/>
    </location>
</feature>
<dbReference type="InterPro" id="IPR036097">
    <property type="entry name" value="HisK_dim/P_sf"/>
</dbReference>
<protein>
    <recommendedName>
        <fullName evidence="2">histidine kinase</fullName>
        <ecNumber evidence="2">2.7.13.3</ecNumber>
    </recommendedName>
</protein>
<keyword evidence="4" id="KW-0808">Transferase</keyword>
<gene>
    <name evidence="10" type="ORF">SAMN04488028_1011254</name>
</gene>
<sequence>MRWNIYIGLVASMVFSFNSLGQSIDVMIERADSCARLADYDCAVSQYEEVLSYHDDVSGTVFVQINNKIADLLYKQGDFQKAYTTYQTALRRAEEDSMMHEKATALEGMSHILWRYGDNVKSIHSAMESIGIYKALIDTASLISSSHILAGIYVSIGELDKAEDIYQSTLHMAKASYDSVGLASCYEYIGIVRFFEERYDQAIHFYMKSLSMNLQIGNELDAGVTYANIGEVYNYMESYDKALTYFEKSEEILQAHQFNSGLIFVHYSAGVSYTQLGEYEQAMDHFQKSLDLVRFTHETREKPEILRLIAECYAKQGKYALAYQYHERYAETDDSLAQVNRNLELLDVMGRYDLEEKEKLNEVLTQENVLRGRELADKETIIAQQYLFGAVLMALLLVAFVLAYKLYRNKELLAEADRTKNKLFGFVAHDLKAPVANIQMLVDMLQDELEEDSKEAHGLVVDINNASHSVSMLLNDLLSWSIAQQRGFAFNPKSVQLKGAVEHCVDLFNNQLAYKSLKVDNQVQEDVLVWMDENALLAIIRNLISNAVKFSSTGGCITIAGAVSDQSGHVLFSIQDDGVGMTPEQLNKILFTSTFTTQRGTANEKGSGMGLNLVKEFVEKSNGELNIASQVEVGTKITIVLKAGE</sequence>
<keyword evidence="6" id="KW-0902">Two-component regulatory system</keyword>
<evidence type="ECO:0000256" key="7">
    <source>
        <dbReference type="PROSITE-ProRule" id="PRU00339"/>
    </source>
</evidence>
<name>A0A1M6M6V0_REIAG</name>
<dbReference type="EC" id="2.7.13.3" evidence="2"/>
<proteinExistence type="predicted"/>
<dbReference type="PRINTS" id="PR00344">
    <property type="entry name" value="BCTRLSENSOR"/>
</dbReference>
<dbReference type="InterPro" id="IPR005467">
    <property type="entry name" value="His_kinase_dom"/>
</dbReference>
<evidence type="ECO:0000256" key="3">
    <source>
        <dbReference type="ARBA" id="ARBA00022553"/>
    </source>
</evidence>
<dbReference type="GO" id="GO:0000155">
    <property type="term" value="F:phosphorelay sensor kinase activity"/>
    <property type="evidence" value="ECO:0007669"/>
    <property type="project" value="InterPro"/>
</dbReference>
<dbReference type="InterPro" id="IPR011990">
    <property type="entry name" value="TPR-like_helical_dom_sf"/>
</dbReference>
<dbReference type="Gene3D" id="3.30.565.10">
    <property type="entry name" value="Histidine kinase-like ATPase, C-terminal domain"/>
    <property type="match status" value="1"/>
</dbReference>
<dbReference type="Gene3D" id="1.25.40.10">
    <property type="entry name" value="Tetratricopeptide repeat domain"/>
    <property type="match status" value="3"/>
</dbReference>
<dbReference type="AlphaFoldDB" id="A0A1M6M6V0"/>
<dbReference type="CDD" id="cd00082">
    <property type="entry name" value="HisKA"/>
    <property type="match status" value="1"/>
</dbReference>
<evidence type="ECO:0000256" key="4">
    <source>
        <dbReference type="ARBA" id="ARBA00022679"/>
    </source>
</evidence>
<dbReference type="SMART" id="SM00028">
    <property type="entry name" value="TPR"/>
    <property type="match status" value="7"/>
</dbReference>
<dbReference type="InterPro" id="IPR036890">
    <property type="entry name" value="HATPase_C_sf"/>
</dbReference>
<dbReference type="Pfam" id="PF00512">
    <property type="entry name" value="HisKA"/>
    <property type="match status" value="1"/>
</dbReference>
<feature type="repeat" description="TPR" evidence="7">
    <location>
        <begin position="263"/>
        <end position="296"/>
    </location>
</feature>
<dbReference type="PROSITE" id="PS50293">
    <property type="entry name" value="TPR_REGION"/>
    <property type="match status" value="1"/>
</dbReference>
<dbReference type="InterPro" id="IPR004358">
    <property type="entry name" value="Sig_transdc_His_kin-like_C"/>
</dbReference>
<evidence type="ECO:0000313" key="11">
    <source>
        <dbReference type="Proteomes" id="UP000184474"/>
    </source>
</evidence>
<feature type="repeat" description="TPR" evidence="7">
    <location>
        <begin position="223"/>
        <end position="256"/>
    </location>
</feature>
<comment type="catalytic activity">
    <reaction evidence="1">
        <text>ATP + protein L-histidine = ADP + protein N-phospho-L-histidine.</text>
        <dbReference type="EC" id="2.7.13.3"/>
    </reaction>
</comment>
<dbReference type="RefSeq" id="WP_073120417.1">
    <property type="nucleotide sequence ID" value="NZ_FRAA01000001.1"/>
</dbReference>
<evidence type="ECO:0000256" key="6">
    <source>
        <dbReference type="ARBA" id="ARBA00023012"/>
    </source>
</evidence>
<dbReference type="PROSITE" id="PS50109">
    <property type="entry name" value="HIS_KIN"/>
    <property type="match status" value="1"/>
</dbReference>
<keyword evidence="11" id="KW-1185">Reference proteome</keyword>
<dbReference type="STRING" id="156994.SAMN04488028_1011254"/>
<feature type="domain" description="Histidine kinase" evidence="9">
    <location>
        <begin position="426"/>
        <end position="645"/>
    </location>
</feature>
<dbReference type="Pfam" id="PF02518">
    <property type="entry name" value="HATPase_c"/>
    <property type="match status" value="1"/>
</dbReference>
<dbReference type="PANTHER" id="PTHR43711:SF26">
    <property type="entry name" value="SENSOR HISTIDINE KINASE RCSC"/>
    <property type="match status" value="1"/>
</dbReference>
<dbReference type="SMART" id="SM00388">
    <property type="entry name" value="HisKA"/>
    <property type="match status" value="1"/>
</dbReference>
<evidence type="ECO:0000256" key="2">
    <source>
        <dbReference type="ARBA" id="ARBA00012438"/>
    </source>
</evidence>
<dbReference type="SUPFAM" id="SSF47384">
    <property type="entry name" value="Homodimeric domain of signal transducing histidine kinase"/>
    <property type="match status" value="1"/>
</dbReference>
<accession>A0A1M6M6V0</accession>
<keyword evidence="8" id="KW-0812">Transmembrane</keyword>
<evidence type="ECO:0000256" key="5">
    <source>
        <dbReference type="ARBA" id="ARBA00022777"/>
    </source>
</evidence>
<dbReference type="InterPro" id="IPR050736">
    <property type="entry name" value="Sensor_HK_Regulatory"/>
</dbReference>
<keyword evidence="8" id="KW-0472">Membrane</keyword>
<dbReference type="SUPFAM" id="SSF55874">
    <property type="entry name" value="ATPase domain of HSP90 chaperone/DNA topoisomerase II/histidine kinase"/>
    <property type="match status" value="1"/>
</dbReference>
<evidence type="ECO:0000259" key="9">
    <source>
        <dbReference type="PROSITE" id="PS50109"/>
    </source>
</evidence>
<evidence type="ECO:0000313" key="10">
    <source>
        <dbReference type="EMBL" id="SHJ79199.1"/>
    </source>
</evidence>
<dbReference type="EMBL" id="FRAA01000001">
    <property type="protein sequence ID" value="SHJ79199.1"/>
    <property type="molecule type" value="Genomic_DNA"/>
</dbReference>
<organism evidence="10 11">
    <name type="scientific">Reichenbachiella agariperforans</name>
    <dbReference type="NCBI Taxonomy" id="156994"/>
    <lineage>
        <taxon>Bacteria</taxon>
        <taxon>Pseudomonadati</taxon>
        <taxon>Bacteroidota</taxon>
        <taxon>Cytophagia</taxon>
        <taxon>Cytophagales</taxon>
        <taxon>Reichenbachiellaceae</taxon>
        <taxon>Reichenbachiella</taxon>
    </lineage>
</organism>
<dbReference type="Pfam" id="PF13424">
    <property type="entry name" value="TPR_12"/>
    <property type="match status" value="2"/>
</dbReference>
<keyword evidence="7" id="KW-0802">TPR repeat</keyword>
<keyword evidence="5 10" id="KW-0418">Kinase</keyword>
<dbReference type="Pfam" id="PF13181">
    <property type="entry name" value="TPR_8"/>
    <property type="match status" value="2"/>
</dbReference>
<dbReference type="PROSITE" id="PS50005">
    <property type="entry name" value="TPR"/>
    <property type="match status" value="2"/>
</dbReference>
<dbReference type="InterPro" id="IPR019734">
    <property type="entry name" value="TPR_rpt"/>
</dbReference>
<keyword evidence="3" id="KW-0597">Phosphoprotein</keyword>
<dbReference type="InterPro" id="IPR003661">
    <property type="entry name" value="HisK_dim/P_dom"/>
</dbReference>
<evidence type="ECO:0000256" key="1">
    <source>
        <dbReference type="ARBA" id="ARBA00000085"/>
    </source>
</evidence>
<dbReference type="SUPFAM" id="SSF48452">
    <property type="entry name" value="TPR-like"/>
    <property type="match status" value="2"/>
</dbReference>
<dbReference type="SMART" id="SM00387">
    <property type="entry name" value="HATPase_c"/>
    <property type="match status" value="1"/>
</dbReference>